<dbReference type="Proteomes" id="UP001454036">
    <property type="component" value="Unassembled WGS sequence"/>
</dbReference>
<dbReference type="PANTHER" id="PTHR33116:SF86">
    <property type="entry name" value="REVERSE TRANSCRIPTASE DOMAIN-CONTAINING PROTEIN"/>
    <property type="match status" value="1"/>
</dbReference>
<sequence>MDPAPNTCQLLQGSVVDAGDKECELGFSCRFLVSLKERVDNRLKGWKGKMLSQSGKEVMIKPITFAIPMFVMNCFKLPVDIIDSLNSSMTNFYWGNTEGERGIHWKAWDKLCDDKFEGGFGFKDLESMNLALLAKQGWRVLTRQASLLYKRLKGKYFRRSSFLHAKLGANPSFGWRSLLEGRKELIQGGEWNQGEVERVLVGEDVRRVLSIPLSRRDLRDRLIWSYTRLENYLTSSGYKCARVMHKRGELRGKARGESSNPTCGNNMWQQVWKLRIPPRLKQFLWTCLYNILPTKDRLRKRGMMVDPTYVFCKNGVETLTHIFLDCPFTSRLWVSTSLTLRTSGGPWHSFRGWWEFLQAQLHDTGGDEILEQQRGAFLRVQSPLVADAYAIRQGLQLPWKFDYRTVELETDSKPYQFT</sequence>
<dbReference type="EMBL" id="BAABME010009374">
    <property type="protein sequence ID" value="GAA0175049.1"/>
    <property type="molecule type" value="Genomic_DNA"/>
</dbReference>
<evidence type="ECO:0000313" key="2">
    <source>
        <dbReference type="EMBL" id="GAA0175049.1"/>
    </source>
</evidence>
<accession>A0AAV3RF79</accession>
<reference evidence="2 3" key="1">
    <citation type="submission" date="2024-01" db="EMBL/GenBank/DDBJ databases">
        <title>The complete chloroplast genome sequence of Lithospermum erythrorhizon: insights into the phylogenetic relationship among Boraginaceae species and the maternal lineages of purple gromwells.</title>
        <authorList>
            <person name="Okada T."/>
            <person name="Watanabe K."/>
        </authorList>
    </citation>
    <scope>NUCLEOTIDE SEQUENCE [LARGE SCALE GENOMIC DNA]</scope>
</reference>
<protein>
    <recommendedName>
        <fullName evidence="1">Reverse transcriptase zinc-binding domain-containing protein</fullName>
    </recommendedName>
</protein>
<evidence type="ECO:0000259" key="1">
    <source>
        <dbReference type="Pfam" id="PF13966"/>
    </source>
</evidence>
<comment type="caution">
    <text evidence="2">The sequence shown here is derived from an EMBL/GenBank/DDBJ whole genome shotgun (WGS) entry which is preliminary data.</text>
</comment>
<dbReference type="Pfam" id="PF13966">
    <property type="entry name" value="zf-RVT"/>
    <property type="match status" value="1"/>
</dbReference>
<dbReference type="PANTHER" id="PTHR33116">
    <property type="entry name" value="REVERSE TRANSCRIPTASE ZINC-BINDING DOMAIN-CONTAINING PROTEIN-RELATED-RELATED"/>
    <property type="match status" value="1"/>
</dbReference>
<evidence type="ECO:0000313" key="3">
    <source>
        <dbReference type="Proteomes" id="UP001454036"/>
    </source>
</evidence>
<proteinExistence type="predicted"/>
<feature type="domain" description="Reverse transcriptase zinc-binding" evidence="1">
    <location>
        <begin position="265"/>
        <end position="333"/>
    </location>
</feature>
<gene>
    <name evidence="2" type="ORF">LIER_28306</name>
</gene>
<dbReference type="InterPro" id="IPR026960">
    <property type="entry name" value="RVT-Znf"/>
</dbReference>
<organism evidence="2 3">
    <name type="scientific">Lithospermum erythrorhizon</name>
    <name type="common">Purple gromwell</name>
    <name type="synonym">Lithospermum officinale var. erythrorhizon</name>
    <dbReference type="NCBI Taxonomy" id="34254"/>
    <lineage>
        <taxon>Eukaryota</taxon>
        <taxon>Viridiplantae</taxon>
        <taxon>Streptophyta</taxon>
        <taxon>Embryophyta</taxon>
        <taxon>Tracheophyta</taxon>
        <taxon>Spermatophyta</taxon>
        <taxon>Magnoliopsida</taxon>
        <taxon>eudicotyledons</taxon>
        <taxon>Gunneridae</taxon>
        <taxon>Pentapetalae</taxon>
        <taxon>asterids</taxon>
        <taxon>lamiids</taxon>
        <taxon>Boraginales</taxon>
        <taxon>Boraginaceae</taxon>
        <taxon>Boraginoideae</taxon>
        <taxon>Lithospermeae</taxon>
        <taxon>Lithospermum</taxon>
    </lineage>
</organism>
<dbReference type="AlphaFoldDB" id="A0AAV3RF79"/>
<name>A0AAV3RF79_LITER</name>
<keyword evidence="3" id="KW-1185">Reference proteome</keyword>